<dbReference type="RefSeq" id="WP_194120290.1">
    <property type="nucleotide sequence ID" value="NZ_JACYGY010000001.1"/>
</dbReference>
<sequence length="424" mass="47561">MIGRISKTRHLKKTVLYHEKKVEAKTAVLVDAGFYLVDPVRLSLQQKLARFTDRNLLNERSKVNMITFSLSFNPADRPSDLQLGRIASLFLKEVGLDKQPYLVYEHFDTAQQHIHIISTMIRADGIRFDDKKLSIGHFVKSLRTIEAAFNLTSSHAYAVKPEMNSAGANLDQGGFRIRQIKAAINEVLQHYSFSSFSEYNAILKQFNVAALRGSEGSRLFKLGGLLYNTVDKRGKRSCRAIKASNVDARATLKALKAEYFFLRPAQLKNMSRLKNTVDLALIENRGAALDTTAEKLALQGVKMHVSRQDKDDELVLTYLDNRSKCAFDSEMLGENYSLKALFARSKGYDQKVLTAATARNLAGDSADLAAEWQSRAKDFPSYLEVGLKGGVNMMLEDLLAASAGYDPVPYALRKPAKKRKQRRL</sequence>
<gene>
    <name evidence="2" type="ORF">IEE83_09215</name>
</gene>
<dbReference type="InterPro" id="IPR005094">
    <property type="entry name" value="Endonuclease_MobA/VirD2"/>
</dbReference>
<dbReference type="EMBL" id="JACYGY010000001">
    <property type="protein sequence ID" value="MBE9462059.1"/>
    <property type="molecule type" value="Genomic_DNA"/>
</dbReference>
<comment type="caution">
    <text evidence="2">The sequence shown here is derived from an EMBL/GenBank/DDBJ whole genome shotgun (WGS) entry which is preliminary data.</text>
</comment>
<feature type="domain" description="MobA/VirD2-like nuclease" evidence="1">
    <location>
        <begin position="40"/>
        <end position="151"/>
    </location>
</feature>
<name>A0ABR9W995_9BACT</name>
<protein>
    <submittedName>
        <fullName evidence="2">Relaxase/mobilization nuclease domain-containing protein</fullName>
    </submittedName>
</protein>
<keyword evidence="3" id="KW-1185">Reference proteome</keyword>
<evidence type="ECO:0000259" key="1">
    <source>
        <dbReference type="Pfam" id="PF03432"/>
    </source>
</evidence>
<dbReference type="Proteomes" id="UP000634134">
    <property type="component" value="Unassembled WGS sequence"/>
</dbReference>
<evidence type="ECO:0000313" key="3">
    <source>
        <dbReference type="Proteomes" id="UP000634134"/>
    </source>
</evidence>
<accession>A0ABR9W995</accession>
<dbReference type="Pfam" id="PF03432">
    <property type="entry name" value="Relaxase"/>
    <property type="match status" value="1"/>
</dbReference>
<reference evidence="3" key="1">
    <citation type="submission" date="2023-07" db="EMBL/GenBank/DDBJ databases">
        <title>Dyadobacter sp. nov 'subterranea' isolated from contaminted grondwater.</title>
        <authorList>
            <person name="Szabo I."/>
            <person name="Al-Omari J."/>
            <person name="Szerdahelyi S.G."/>
            <person name="Rado J."/>
        </authorList>
    </citation>
    <scope>NUCLEOTIDE SEQUENCE [LARGE SCALE GENOMIC DNA]</scope>
    <source>
        <strain evidence="3">UP-52</strain>
    </source>
</reference>
<proteinExistence type="predicted"/>
<organism evidence="2 3">
    <name type="scientific">Dyadobacter subterraneus</name>
    <dbReference type="NCBI Taxonomy" id="2773304"/>
    <lineage>
        <taxon>Bacteria</taxon>
        <taxon>Pseudomonadati</taxon>
        <taxon>Bacteroidota</taxon>
        <taxon>Cytophagia</taxon>
        <taxon>Cytophagales</taxon>
        <taxon>Spirosomataceae</taxon>
        <taxon>Dyadobacter</taxon>
    </lineage>
</organism>
<evidence type="ECO:0000313" key="2">
    <source>
        <dbReference type="EMBL" id="MBE9462059.1"/>
    </source>
</evidence>